<keyword evidence="4" id="KW-1185">Reference proteome</keyword>
<dbReference type="EMBL" id="ML178837">
    <property type="protein sequence ID" value="TFK98822.1"/>
    <property type="molecule type" value="Genomic_DNA"/>
</dbReference>
<evidence type="ECO:0008006" key="5">
    <source>
        <dbReference type="Google" id="ProtNLM"/>
    </source>
</evidence>
<evidence type="ECO:0000256" key="2">
    <source>
        <dbReference type="SAM" id="SignalP"/>
    </source>
</evidence>
<accession>A0A5C3Q9Y8</accession>
<dbReference type="Proteomes" id="UP000305067">
    <property type="component" value="Unassembled WGS sequence"/>
</dbReference>
<reference evidence="3 4" key="1">
    <citation type="journal article" date="2019" name="Nat. Ecol. Evol.">
        <title>Megaphylogeny resolves global patterns of mushroom evolution.</title>
        <authorList>
            <person name="Varga T."/>
            <person name="Krizsan K."/>
            <person name="Foldi C."/>
            <person name="Dima B."/>
            <person name="Sanchez-Garcia M."/>
            <person name="Sanchez-Ramirez S."/>
            <person name="Szollosi G.J."/>
            <person name="Szarkandi J.G."/>
            <person name="Papp V."/>
            <person name="Albert L."/>
            <person name="Andreopoulos W."/>
            <person name="Angelini C."/>
            <person name="Antonin V."/>
            <person name="Barry K.W."/>
            <person name="Bougher N.L."/>
            <person name="Buchanan P."/>
            <person name="Buyck B."/>
            <person name="Bense V."/>
            <person name="Catcheside P."/>
            <person name="Chovatia M."/>
            <person name="Cooper J."/>
            <person name="Damon W."/>
            <person name="Desjardin D."/>
            <person name="Finy P."/>
            <person name="Geml J."/>
            <person name="Haridas S."/>
            <person name="Hughes K."/>
            <person name="Justo A."/>
            <person name="Karasinski D."/>
            <person name="Kautmanova I."/>
            <person name="Kiss B."/>
            <person name="Kocsube S."/>
            <person name="Kotiranta H."/>
            <person name="LaButti K.M."/>
            <person name="Lechner B.E."/>
            <person name="Liimatainen K."/>
            <person name="Lipzen A."/>
            <person name="Lukacs Z."/>
            <person name="Mihaltcheva S."/>
            <person name="Morgado L.N."/>
            <person name="Niskanen T."/>
            <person name="Noordeloos M.E."/>
            <person name="Ohm R.A."/>
            <person name="Ortiz-Santana B."/>
            <person name="Ovrebo C."/>
            <person name="Racz N."/>
            <person name="Riley R."/>
            <person name="Savchenko A."/>
            <person name="Shiryaev A."/>
            <person name="Soop K."/>
            <person name="Spirin V."/>
            <person name="Szebenyi C."/>
            <person name="Tomsovsky M."/>
            <person name="Tulloss R.E."/>
            <person name="Uehling J."/>
            <person name="Grigoriev I.V."/>
            <person name="Vagvolgyi C."/>
            <person name="Papp T."/>
            <person name="Martin F.M."/>
            <person name="Miettinen O."/>
            <person name="Hibbett D.S."/>
            <person name="Nagy L.G."/>
        </authorList>
    </citation>
    <scope>NUCLEOTIDE SEQUENCE [LARGE SCALE GENOMIC DNA]</scope>
    <source>
        <strain evidence="3 4">CBS 309.79</strain>
    </source>
</reference>
<evidence type="ECO:0000313" key="3">
    <source>
        <dbReference type="EMBL" id="TFK98822.1"/>
    </source>
</evidence>
<keyword evidence="2" id="KW-0732">Signal</keyword>
<feature type="signal peptide" evidence="2">
    <location>
        <begin position="1"/>
        <end position="16"/>
    </location>
</feature>
<proteinExistence type="predicted"/>
<protein>
    <recommendedName>
        <fullName evidence="5">REJ domain-containing protein</fullName>
    </recommendedName>
</protein>
<keyword evidence="1" id="KW-0812">Transmembrane</keyword>
<feature type="transmembrane region" description="Helical" evidence="1">
    <location>
        <begin position="26"/>
        <end position="50"/>
    </location>
</feature>
<sequence>MPVCILCLIFLPPVLSFLSGFPRSRFSSLFVSVLPVCFSVPCPVCLFFPVCISVPCPYLRPLSVLLFLFAVSFPIRVYLPSRLSSSLCSLTRSFFPLRSSSPFPSFPSLLFSHFLMPASSTSPYVRITRPVWFPSYRAPRVVLRALFIPSP</sequence>
<dbReference type="AlphaFoldDB" id="A0A5C3Q9Y8"/>
<organism evidence="3 4">
    <name type="scientific">Pterulicium gracile</name>
    <dbReference type="NCBI Taxonomy" id="1884261"/>
    <lineage>
        <taxon>Eukaryota</taxon>
        <taxon>Fungi</taxon>
        <taxon>Dikarya</taxon>
        <taxon>Basidiomycota</taxon>
        <taxon>Agaricomycotina</taxon>
        <taxon>Agaricomycetes</taxon>
        <taxon>Agaricomycetidae</taxon>
        <taxon>Agaricales</taxon>
        <taxon>Pleurotineae</taxon>
        <taxon>Pterulaceae</taxon>
        <taxon>Pterulicium</taxon>
    </lineage>
</organism>
<feature type="transmembrane region" description="Helical" evidence="1">
    <location>
        <begin position="62"/>
        <end position="79"/>
    </location>
</feature>
<evidence type="ECO:0000256" key="1">
    <source>
        <dbReference type="SAM" id="Phobius"/>
    </source>
</evidence>
<keyword evidence="1" id="KW-0472">Membrane</keyword>
<evidence type="ECO:0000313" key="4">
    <source>
        <dbReference type="Proteomes" id="UP000305067"/>
    </source>
</evidence>
<name>A0A5C3Q9Y8_9AGAR</name>
<keyword evidence="1" id="KW-1133">Transmembrane helix</keyword>
<gene>
    <name evidence="3" type="ORF">BDV98DRAFT_572269</name>
</gene>
<feature type="chain" id="PRO_5022927860" description="REJ domain-containing protein" evidence="2">
    <location>
        <begin position="17"/>
        <end position="151"/>
    </location>
</feature>